<dbReference type="InterPro" id="IPR058240">
    <property type="entry name" value="rSAM_sf"/>
</dbReference>
<keyword evidence="3" id="KW-0408">Iron</keyword>
<dbReference type="PROSITE" id="PS51918">
    <property type="entry name" value="RADICAL_SAM"/>
    <property type="match status" value="1"/>
</dbReference>
<evidence type="ECO:0000256" key="2">
    <source>
        <dbReference type="ARBA" id="ARBA00022723"/>
    </source>
</evidence>
<name>A0A1Y4LKL9_9FIRM</name>
<gene>
    <name evidence="6" type="ORF">B5F15_14720</name>
</gene>
<evidence type="ECO:0000259" key="5">
    <source>
        <dbReference type="PROSITE" id="PS51918"/>
    </source>
</evidence>
<dbReference type="EMBL" id="NFKL01000027">
    <property type="protein sequence ID" value="OUP55431.1"/>
    <property type="molecule type" value="Genomic_DNA"/>
</dbReference>
<feature type="domain" description="Radical SAM core" evidence="5">
    <location>
        <begin position="25"/>
        <end position="246"/>
    </location>
</feature>
<evidence type="ECO:0000256" key="1">
    <source>
        <dbReference type="ARBA" id="ARBA00022691"/>
    </source>
</evidence>
<evidence type="ECO:0000256" key="4">
    <source>
        <dbReference type="ARBA" id="ARBA00023014"/>
    </source>
</evidence>
<dbReference type="AlphaFoldDB" id="A0A1Y4LKL9"/>
<dbReference type="SFLD" id="SFLDS00029">
    <property type="entry name" value="Radical_SAM"/>
    <property type="match status" value="1"/>
</dbReference>
<dbReference type="PANTHER" id="PTHR11228">
    <property type="entry name" value="RADICAL SAM DOMAIN PROTEIN"/>
    <property type="match status" value="1"/>
</dbReference>
<keyword evidence="1" id="KW-0949">S-adenosyl-L-methionine</keyword>
<keyword evidence="2" id="KW-0479">Metal-binding</keyword>
<dbReference type="SUPFAM" id="SSF102114">
    <property type="entry name" value="Radical SAM enzymes"/>
    <property type="match status" value="1"/>
</dbReference>
<dbReference type="InterPro" id="IPR013785">
    <property type="entry name" value="Aldolase_TIM"/>
</dbReference>
<protein>
    <recommendedName>
        <fullName evidence="5">Radical SAM core domain-containing protein</fullName>
    </recommendedName>
</protein>
<dbReference type="PANTHER" id="PTHR11228:SF7">
    <property type="entry name" value="PQQA PEPTIDE CYCLASE"/>
    <property type="match status" value="1"/>
</dbReference>
<dbReference type="Proteomes" id="UP000195326">
    <property type="component" value="Unassembled WGS sequence"/>
</dbReference>
<comment type="caution">
    <text evidence="6">The sequence shown here is derived from an EMBL/GenBank/DDBJ whole genome shotgun (WGS) entry which is preliminary data.</text>
</comment>
<dbReference type="Pfam" id="PF04055">
    <property type="entry name" value="Radical_SAM"/>
    <property type="match status" value="1"/>
</dbReference>
<evidence type="ECO:0000313" key="7">
    <source>
        <dbReference type="Proteomes" id="UP000195326"/>
    </source>
</evidence>
<evidence type="ECO:0000256" key="3">
    <source>
        <dbReference type="ARBA" id="ARBA00023004"/>
    </source>
</evidence>
<dbReference type="InterPro" id="IPR050377">
    <property type="entry name" value="Radical_SAM_PqqE_MftC-like"/>
</dbReference>
<reference evidence="7" key="1">
    <citation type="submission" date="2017-04" db="EMBL/GenBank/DDBJ databases">
        <title>Function of individual gut microbiota members based on whole genome sequencing of pure cultures obtained from chicken caecum.</title>
        <authorList>
            <person name="Medvecky M."/>
            <person name="Cejkova D."/>
            <person name="Polansky O."/>
            <person name="Karasova D."/>
            <person name="Kubasova T."/>
            <person name="Cizek A."/>
            <person name="Rychlik I."/>
        </authorList>
    </citation>
    <scope>NUCLEOTIDE SEQUENCE [LARGE SCALE GENOMIC DNA]</scope>
    <source>
        <strain evidence="7">An179</strain>
    </source>
</reference>
<proteinExistence type="predicted"/>
<accession>A0A1Y4LKL9</accession>
<dbReference type="GO" id="GO:0046872">
    <property type="term" value="F:metal ion binding"/>
    <property type="evidence" value="ECO:0007669"/>
    <property type="project" value="UniProtKB-KW"/>
</dbReference>
<dbReference type="SFLD" id="SFLDG01067">
    <property type="entry name" value="SPASM/twitch_domain_containing"/>
    <property type="match status" value="1"/>
</dbReference>
<dbReference type="InterPro" id="IPR007197">
    <property type="entry name" value="rSAM"/>
</dbReference>
<evidence type="ECO:0000313" key="6">
    <source>
        <dbReference type="EMBL" id="OUP55431.1"/>
    </source>
</evidence>
<organism evidence="6 7">
    <name type="scientific">Butyricicoccus pullicaecorum</name>
    <dbReference type="NCBI Taxonomy" id="501571"/>
    <lineage>
        <taxon>Bacteria</taxon>
        <taxon>Bacillati</taxon>
        <taxon>Bacillota</taxon>
        <taxon>Clostridia</taxon>
        <taxon>Eubacteriales</taxon>
        <taxon>Butyricicoccaceae</taxon>
        <taxon>Butyricicoccus</taxon>
    </lineage>
</organism>
<dbReference type="GO" id="GO:0051536">
    <property type="term" value="F:iron-sulfur cluster binding"/>
    <property type="evidence" value="ECO:0007669"/>
    <property type="project" value="UniProtKB-KW"/>
</dbReference>
<dbReference type="GO" id="GO:0003824">
    <property type="term" value="F:catalytic activity"/>
    <property type="evidence" value="ECO:0007669"/>
    <property type="project" value="InterPro"/>
</dbReference>
<dbReference type="Gene3D" id="3.20.20.70">
    <property type="entry name" value="Aldolase class I"/>
    <property type="match status" value="1"/>
</dbReference>
<sequence>MTERPVGWGLHSTGRSLFIIRRRLAVGANNAYLALGYACNEKCRCCPLIHKNDREKFIPLDRLLKEADQIVSYGVRDVTLSGGEPTIHQDLFQLITYFHTKGINVHILSNGERFSDKSYANEFLELQKNGVLTVTTTFHSWNAAEHEYQNGSQGSFLRSLQGLQYLDRNGVQISVKHCITANNYRQLPQYIQFVIGAFSSQAEIQLWGIDLNGLERKFAQANFVDFQLVKPYIEEAIDVFESSGRAKDQILSINNLPLCMCDCYYWKYFTSPKADSYVDHKKGGEIMEANSGPLSIHCQKCPFYNSCMGAYFSDFEIFGNNIVSVPKEEAEINHFQRSFKFYTEQAIEKMVFSPYLNHELRRNGYTITNYLSGETIQIRLKTKEILHLQKMLFYGVSLDELILCLNEFGLNGVTVVDEWMRKGVIE</sequence>
<dbReference type="CDD" id="cd01335">
    <property type="entry name" value="Radical_SAM"/>
    <property type="match status" value="1"/>
</dbReference>
<keyword evidence="4" id="KW-0411">Iron-sulfur</keyword>